<dbReference type="InterPro" id="IPR013118">
    <property type="entry name" value="Mannitol_DH_C"/>
</dbReference>
<dbReference type="Gene3D" id="3.40.50.720">
    <property type="entry name" value="NAD(P)-binding Rossmann-like Domain"/>
    <property type="match status" value="1"/>
</dbReference>
<dbReference type="PANTHER" id="PTHR30524">
    <property type="entry name" value="MANNITOL-1-PHOSPHATE 5-DEHYDROGENASE"/>
    <property type="match status" value="1"/>
</dbReference>
<dbReference type="InterPro" id="IPR023028">
    <property type="entry name" value="Mannitol_1_phos_5_DH"/>
</dbReference>
<comment type="catalytic activity">
    <reaction evidence="6 7">
        <text>D-mannitol 1-phosphate + NAD(+) = beta-D-fructose 6-phosphate + NADH + H(+)</text>
        <dbReference type="Rhea" id="RHEA:19661"/>
        <dbReference type="ChEBI" id="CHEBI:15378"/>
        <dbReference type="ChEBI" id="CHEBI:57540"/>
        <dbReference type="ChEBI" id="CHEBI:57634"/>
        <dbReference type="ChEBI" id="CHEBI:57945"/>
        <dbReference type="ChEBI" id="CHEBI:61381"/>
        <dbReference type="EC" id="1.1.1.17"/>
    </reaction>
</comment>
<organism evidence="10 11">
    <name type="scientific">Cytobacillus mangrovibacter</name>
    <dbReference type="NCBI Taxonomy" id="3299024"/>
    <lineage>
        <taxon>Bacteria</taxon>
        <taxon>Bacillati</taxon>
        <taxon>Bacillota</taxon>
        <taxon>Bacilli</taxon>
        <taxon>Bacillales</taxon>
        <taxon>Bacillaceae</taxon>
        <taxon>Cytobacillus</taxon>
    </lineage>
</organism>
<feature type="domain" description="Mannitol dehydrogenase N-terminal" evidence="8">
    <location>
        <begin position="1"/>
        <end position="196"/>
    </location>
</feature>
<dbReference type="SUPFAM" id="SSF48179">
    <property type="entry name" value="6-phosphogluconate dehydrogenase C-terminal domain-like"/>
    <property type="match status" value="1"/>
</dbReference>
<evidence type="ECO:0000256" key="1">
    <source>
        <dbReference type="ARBA" id="ARBA00006541"/>
    </source>
</evidence>
<keyword evidence="11" id="KW-1185">Reference proteome</keyword>
<dbReference type="InterPro" id="IPR000669">
    <property type="entry name" value="Mannitol_DH"/>
</dbReference>
<evidence type="ECO:0000256" key="7">
    <source>
        <dbReference type="HAMAP-Rule" id="MF_00196"/>
    </source>
</evidence>
<dbReference type="Proteomes" id="UP001601058">
    <property type="component" value="Unassembled WGS sequence"/>
</dbReference>
<dbReference type="Gene3D" id="1.10.1040.10">
    <property type="entry name" value="N-(1-d-carboxylethyl)-l-norvaline Dehydrogenase, domain 2"/>
    <property type="match status" value="1"/>
</dbReference>
<dbReference type="InterPro" id="IPR013131">
    <property type="entry name" value="Mannitol_DH_N"/>
</dbReference>
<evidence type="ECO:0000256" key="4">
    <source>
        <dbReference type="ARBA" id="ARBA00023002"/>
    </source>
</evidence>
<comment type="similarity">
    <text evidence="1 7">Belongs to the mannitol dehydrogenase family.</text>
</comment>
<evidence type="ECO:0000256" key="2">
    <source>
        <dbReference type="ARBA" id="ARBA00012939"/>
    </source>
</evidence>
<sequence length="384" mass="43041">MKAVHFGAGNIGRGFIGSLLYQSGYETCFVDVNSELVDLLNEKRQYTVQLANAEHEQTLVENVHAINSSKDPSLVEEVIASADLVTAAVGPNVLPLIAGLIANGLRKRITQSDKELTIIACENMINGSTLLKEKVYELLNEGEKIRFDKQFSFPNAAVDRIVPNQTNEDKLMVTVEPFYEWIVDESGIKGEKPPINGITYVPDLQPYIERKLFTVNTGHAVVAYFGYLAGIRSMAQALENKEIKEVIENVLQETSRYLTSKYGFDVQAHSEYVQKIINRFANPFISDDTTRVGRSPIRKLKNNDRLVRPATQYVEMFGEVPVNLAKGIAAALSYNYVEDPDAKEIQEVIQQKGIEHAIELYTGLQAGTDLFEEVNRQYKQMAKK</sequence>
<accession>A0ABW6K0C2</accession>
<dbReference type="EC" id="1.1.1.17" evidence="2 7"/>
<feature type="binding site" evidence="7">
    <location>
        <begin position="3"/>
        <end position="14"/>
    </location>
    <ligand>
        <name>NAD(+)</name>
        <dbReference type="ChEBI" id="CHEBI:57540"/>
    </ligand>
</feature>
<dbReference type="Pfam" id="PF08125">
    <property type="entry name" value="Mannitol_dh_C"/>
    <property type="match status" value="1"/>
</dbReference>
<protein>
    <recommendedName>
        <fullName evidence="3 7">Mannitol-1-phosphate 5-dehydrogenase</fullName>
        <ecNumber evidence="2 7">1.1.1.17</ecNumber>
    </recommendedName>
</protein>
<dbReference type="NCBIfam" id="NF002647">
    <property type="entry name" value="PRK02318.1-3"/>
    <property type="match status" value="1"/>
</dbReference>
<dbReference type="RefSeq" id="WP_389220031.1">
    <property type="nucleotide sequence ID" value="NZ_JBIACJ010000006.1"/>
</dbReference>
<dbReference type="Pfam" id="PF01232">
    <property type="entry name" value="Mannitol_dh"/>
    <property type="match status" value="1"/>
</dbReference>
<evidence type="ECO:0000313" key="10">
    <source>
        <dbReference type="EMBL" id="MFE8697209.1"/>
    </source>
</evidence>
<evidence type="ECO:0000259" key="8">
    <source>
        <dbReference type="Pfam" id="PF01232"/>
    </source>
</evidence>
<dbReference type="NCBIfam" id="NF002652">
    <property type="entry name" value="PRK02318.2-5"/>
    <property type="match status" value="1"/>
</dbReference>
<dbReference type="InterPro" id="IPR036291">
    <property type="entry name" value="NAD(P)-bd_dom_sf"/>
</dbReference>
<evidence type="ECO:0000256" key="3">
    <source>
        <dbReference type="ARBA" id="ARBA00016219"/>
    </source>
</evidence>
<comment type="caution">
    <text evidence="10">The sequence shown here is derived from an EMBL/GenBank/DDBJ whole genome shotgun (WGS) entry which is preliminary data.</text>
</comment>
<reference evidence="10 11" key="1">
    <citation type="submission" date="2024-08" db="EMBL/GenBank/DDBJ databases">
        <title>Two novel Cytobacillus novel species.</title>
        <authorList>
            <person name="Liu G."/>
        </authorList>
    </citation>
    <scope>NUCLEOTIDE SEQUENCE [LARGE SCALE GENOMIC DNA]</scope>
    <source>
        <strain evidence="10 11">FJAT-53684</strain>
    </source>
</reference>
<dbReference type="SUPFAM" id="SSF51735">
    <property type="entry name" value="NAD(P)-binding Rossmann-fold domains"/>
    <property type="match status" value="1"/>
</dbReference>
<evidence type="ECO:0000313" key="11">
    <source>
        <dbReference type="Proteomes" id="UP001601058"/>
    </source>
</evidence>
<evidence type="ECO:0000259" key="9">
    <source>
        <dbReference type="Pfam" id="PF08125"/>
    </source>
</evidence>
<dbReference type="PANTHER" id="PTHR30524:SF0">
    <property type="entry name" value="ALTRONATE OXIDOREDUCTASE-RELATED"/>
    <property type="match status" value="1"/>
</dbReference>
<name>A0ABW6K0C2_9BACI</name>
<keyword evidence="5 7" id="KW-0520">NAD</keyword>
<keyword evidence="4 7" id="KW-0560">Oxidoreductase</keyword>
<proteinExistence type="inferred from homology"/>
<gene>
    <name evidence="7" type="primary">mtlD</name>
    <name evidence="10" type="ORF">ACFYKT_12765</name>
</gene>
<evidence type="ECO:0000256" key="5">
    <source>
        <dbReference type="ARBA" id="ARBA00023027"/>
    </source>
</evidence>
<dbReference type="EMBL" id="JBIACJ010000006">
    <property type="protein sequence ID" value="MFE8697209.1"/>
    <property type="molecule type" value="Genomic_DNA"/>
</dbReference>
<evidence type="ECO:0000256" key="6">
    <source>
        <dbReference type="ARBA" id="ARBA00048615"/>
    </source>
</evidence>
<dbReference type="NCBIfam" id="NF002649">
    <property type="entry name" value="PRK02318.2-1"/>
    <property type="match status" value="1"/>
</dbReference>
<dbReference type="PRINTS" id="PR00084">
    <property type="entry name" value="MTLDHDRGNASE"/>
</dbReference>
<dbReference type="HAMAP" id="MF_00196">
    <property type="entry name" value="Mannitol_dehydrog"/>
    <property type="match status" value="1"/>
</dbReference>
<dbReference type="NCBIfam" id="NF002646">
    <property type="entry name" value="PRK02318.1-2"/>
    <property type="match status" value="1"/>
</dbReference>
<dbReference type="GO" id="GO:0008926">
    <property type="term" value="F:mannitol-1-phosphate 5-dehydrogenase activity"/>
    <property type="evidence" value="ECO:0007669"/>
    <property type="project" value="UniProtKB-EC"/>
</dbReference>
<dbReference type="InterPro" id="IPR008927">
    <property type="entry name" value="6-PGluconate_DH-like_C_sf"/>
</dbReference>
<dbReference type="InterPro" id="IPR013328">
    <property type="entry name" value="6PGD_dom2"/>
</dbReference>
<feature type="domain" description="Mannitol dehydrogenase C-terminal" evidence="9">
    <location>
        <begin position="203"/>
        <end position="381"/>
    </location>
</feature>